<feature type="compositionally biased region" description="Basic residues" evidence="1">
    <location>
        <begin position="248"/>
        <end position="257"/>
    </location>
</feature>
<feature type="compositionally biased region" description="Basic and acidic residues" evidence="1">
    <location>
        <begin position="553"/>
        <end position="562"/>
    </location>
</feature>
<feature type="region of interest" description="Disordered" evidence="1">
    <location>
        <begin position="494"/>
        <end position="602"/>
    </location>
</feature>
<feature type="compositionally biased region" description="Acidic residues" evidence="1">
    <location>
        <begin position="526"/>
        <end position="536"/>
    </location>
</feature>
<feature type="region of interest" description="Disordered" evidence="1">
    <location>
        <begin position="676"/>
        <end position="804"/>
    </location>
</feature>
<gene>
    <name evidence="2" type="ORF">B2J93_4526</name>
</gene>
<dbReference type="AlphaFoldDB" id="A0A218Z876"/>
<feature type="compositionally biased region" description="Polar residues" evidence="1">
    <location>
        <begin position="72"/>
        <end position="82"/>
    </location>
</feature>
<dbReference type="OrthoDB" id="5386574at2759"/>
<feature type="compositionally biased region" description="Basic and acidic residues" evidence="1">
    <location>
        <begin position="40"/>
        <end position="51"/>
    </location>
</feature>
<feature type="region of interest" description="Disordered" evidence="1">
    <location>
        <begin position="823"/>
        <end position="872"/>
    </location>
</feature>
<evidence type="ECO:0008006" key="4">
    <source>
        <dbReference type="Google" id="ProtNLM"/>
    </source>
</evidence>
<sequence length="1038" mass="111400">MSTAIPQVPPRPSRVQRDQSAAAASLGSELPKVPPRPVNRRSERSASRESYARSPLNETPSLASRSDASKNILANESANPSSADLPRRPPSVTLPSIGQEGNEYAEAFSISAEEQLGKSTTQTRNIANDLKLHAPKPSLPVSSAKARVSAVTRTDSGRAASFGIGKSAADDKDPATRSLKAKTSFTSQNTSNGTERPPSSAESDHGIPEIGQRVPMYPDAGDVQAPSPSPLAQPYAPGIGFHNDGSKPRQHGRKTSSRGHDIPPDAYGRYGHGVIPHDRFEKAYYEKHPELFKKELGQYGEGRPEWAMSSEDLNKIVRDTASRGVGVGNAPLVGTPSEQVGIQAGEEYASRISSPRPQSSYHVAHPNTSDVHVESPLRKESSAGDAPSIAEFEETISRSLNAPSNTTLDREVEDDVIHVDGRRPSRIYGGDHYESVEELERQISHGGEGEYDAPILAPDEVAKEPFGWTLEPAVSPLNERRGGSFEEAAYHISGSASSANNSRPSSRPGSIHGVLPGLRLPGAPLEDLDEYEPLFPEEEKLAASQEKPVTAADRLKRPELKARKFPSQDIWEDAPSSLQYTATVSTPQLPEEQDNVESKEMPGDEFSAHAFAKRQEELAEKESLELKSSESFLPQEQKPWAHKSHLVAEARPNLKQRFPSRDIWEDTPDSLQLQTTVASPQVEEKEIFSQPDDSTVSIPVAKPQIPARPAKSSKLAESAEKAHPVVPERPHPKPIEGTPAPLPVKAKPQVPARPAKPIARESSENVPLTTIASNSSPKSVVSDPGAAAAAKPKPPVPSRPLGSKIAALQGGFMADLNKRLQIGAQAPKKEEAPEEEKVKEKVPLVDARKGRARGPARRAPAKSLAPPAAQPTSSLVFSIPATLWEIDPEKDELFVASDQNPAPVAAPVETKATESATPTLAANIAGESVHEPLEIAPGAETSASLPSAAEDKHSEENEKADKTALVEEVKGVNSGFEPVKTSDEPFVMPGAFAEEEDLEASTATLKPEKTELQAAEVRLAEKVSIADKSAAHESENLD</sequence>
<evidence type="ECO:0000313" key="2">
    <source>
        <dbReference type="EMBL" id="OWP03962.1"/>
    </source>
</evidence>
<dbReference type="InterPro" id="IPR021582">
    <property type="entry name" value="Aim21"/>
</dbReference>
<keyword evidence="3" id="KW-1185">Reference proteome</keyword>
<feature type="compositionally biased region" description="Polar residues" evidence="1">
    <location>
        <begin position="181"/>
        <end position="194"/>
    </location>
</feature>
<feature type="compositionally biased region" description="Basic residues" evidence="1">
    <location>
        <begin position="850"/>
        <end position="860"/>
    </location>
</feature>
<accession>A0A218Z876</accession>
<dbReference type="STRING" id="503106.A0A218Z876"/>
<evidence type="ECO:0000313" key="3">
    <source>
        <dbReference type="Proteomes" id="UP000242519"/>
    </source>
</evidence>
<feature type="compositionally biased region" description="Polar residues" evidence="1">
    <location>
        <begin position="764"/>
        <end position="779"/>
    </location>
</feature>
<feature type="compositionally biased region" description="Basic and acidic residues" evidence="1">
    <location>
        <begin position="717"/>
        <end position="734"/>
    </location>
</feature>
<feature type="compositionally biased region" description="Basic and acidic residues" evidence="1">
    <location>
        <begin position="415"/>
        <end position="443"/>
    </location>
</feature>
<feature type="compositionally biased region" description="Basic and acidic residues" evidence="1">
    <location>
        <begin position="827"/>
        <end position="849"/>
    </location>
</feature>
<feature type="compositionally biased region" description="Low complexity" evidence="1">
    <location>
        <begin position="494"/>
        <end position="510"/>
    </location>
</feature>
<dbReference type="EMBL" id="MZNU01000153">
    <property type="protein sequence ID" value="OWP03962.1"/>
    <property type="molecule type" value="Genomic_DNA"/>
</dbReference>
<feature type="region of interest" description="Disordered" evidence="1">
    <location>
        <begin position="132"/>
        <end position="273"/>
    </location>
</feature>
<feature type="compositionally biased region" description="Polar residues" evidence="1">
    <location>
        <begin position="397"/>
        <end position="407"/>
    </location>
</feature>
<proteinExistence type="predicted"/>
<feature type="region of interest" description="Disordered" evidence="1">
    <location>
        <begin position="1"/>
        <end position="100"/>
    </location>
</feature>
<feature type="compositionally biased region" description="Polar residues" evidence="1">
    <location>
        <begin position="351"/>
        <end position="370"/>
    </location>
</feature>
<organism evidence="2 3">
    <name type="scientific">Diplocarpon coronariae</name>
    <dbReference type="NCBI Taxonomy" id="2795749"/>
    <lineage>
        <taxon>Eukaryota</taxon>
        <taxon>Fungi</taxon>
        <taxon>Dikarya</taxon>
        <taxon>Ascomycota</taxon>
        <taxon>Pezizomycotina</taxon>
        <taxon>Leotiomycetes</taxon>
        <taxon>Helotiales</taxon>
        <taxon>Drepanopezizaceae</taxon>
        <taxon>Diplocarpon</taxon>
    </lineage>
</organism>
<dbReference type="Pfam" id="PF11489">
    <property type="entry name" value="Aim21"/>
    <property type="match status" value="1"/>
</dbReference>
<feature type="compositionally biased region" description="Basic and acidic residues" evidence="1">
    <location>
        <begin position="371"/>
        <end position="382"/>
    </location>
</feature>
<dbReference type="Proteomes" id="UP000242519">
    <property type="component" value="Unassembled WGS sequence"/>
</dbReference>
<feature type="region of interest" description="Disordered" evidence="1">
    <location>
        <begin position="936"/>
        <end position="963"/>
    </location>
</feature>
<reference evidence="2 3" key="1">
    <citation type="submission" date="2017-04" db="EMBL/GenBank/DDBJ databases">
        <title>Draft genome sequence of Marssonina coronaria NL1: causal agent of apple blotch.</title>
        <authorList>
            <person name="Cheng Q."/>
        </authorList>
    </citation>
    <scope>NUCLEOTIDE SEQUENCE [LARGE SCALE GENOMIC DNA]</scope>
    <source>
        <strain evidence="2 3">NL1</strain>
    </source>
</reference>
<feature type="compositionally biased region" description="Polar residues" evidence="1">
    <location>
        <begin position="56"/>
        <end position="66"/>
    </location>
</feature>
<feature type="compositionally biased region" description="Basic and acidic residues" evidence="1">
    <location>
        <begin position="949"/>
        <end position="963"/>
    </location>
</feature>
<feature type="region of interest" description="Disordered" evidence="1">
    <location>
        <begin position="349"/>
        <end position="453"/>
    </location>
</feature>
<name>A0A218Z876_9HELO</name>
<protein>
    <recommendedName>
        <fullName evidence="4">Altered inheritance of mitochondria protein 21</fullName>
    </recommendedName>
</protein>
<dbReference type="InParanoid" id="A0A218Z876"/>
<evidence type="ECO:0000256" key="1">
    <source>
        <dbReference type="SAM" id="MobiDB-lite"/>
    </source>
</evidence>
<comment type="caution">
    <text evidence="2">The sequence shown here is derived from an EMBL/GenBank/DDBJ whole genome shotgun (WGS) entry which is preliminary data.</text>
</comment>
<feature type="compositionally biased region" description="Polar residues" evidence="1">
    <location>
        <begin position="576"/>
        <end position="588"/>
    </location>
</feature>